<comment type="caution">
    <text evidence="1">The sequence shown here is derived from an EMBL/GenBank/DDBJ whole genome shotgun (WGS) entry which is preliminary data.</text>
</comment>
<gene>
    <name evidence="1" type="ORF">CRV2_00017601</name>
</gene>
<reference evidence="1" key="2">
    <citation type="submission" date="2021-10" db="EMBL/GenBank/DDBJ databases">
        <authorList>
            <person name="Piombo E."/>
        </authorList>
    </citation>
    <scope>NUCLEOTIDE SEQUENCE</scope>
</reference>
<keyword evidence="2" id="KW-1185">Reference proteome</keyword>
<dbReference type="Proteomes" id="UP000836387">
    <property type="component" value="Unassembled WGS sequence"/>
</dbReference>
<evidence type="ECO:0000313" key="2">
    <source>
        <dbReference type="Proteomes" id="UP000836387"/>
    </source>
</evidence>
<name>A0ACA9USB7_BIOOC</name>
<evidence type="ECO:0000313" key="1">
    <source>
        <dbReference type="EMBL" id="CAG9955929.1"/>
    </source>
</evidence>
<dbReference type="EMBL" id="CADEHS020000642">
    <property type="protein sequence ID" value="CAG9955929.1"/>
    <property type="molecule type" value="Genomic_DNA"/>
</dbReference>
<protein>
    <submittedName>
        <fullName evidence="1">Uncharacterized protein</fullName>
    </submittedName>
</protein>
<reference evidence="1" key="1">
    <citation type="submission" date="2020-04" db="EMBL/GenBank/DDBJ databases">
        <authorList>
            <person name="Broberg M."/>
        </authorList>
    </citation>
    <scope>NUCLEOTIDE SEQUENCE</scope>
</reference>
<accession>A0ACA9USB7</accession>
<proteinExistence type="predicted"/>
<sequence>MASAPRLRVPPKKSEARRGQGMEDDASGFGEAGHTTLLPFDAMPPWFQQDNNPWVLHGYRPISNSILASFRSWWYLHNETVNIYSHLIPAIVFLLGEWYILQYLAGKYPRVTSSDFIAFSFFILTATICYVFSALYHTLMNHSYTVDRFCHRLDMLGIGIFIVGDIILGVYIIFWCETTLRNIYWSMIGVFGTLTIITNIHPKFQSHKYRSKRTLAFVATGMSVVAPLIHGLDIFGLDLMNKKAFTYTMVAKIGCLLSGTALYTVRFPESWWPGKFNMCSSHSFMHILVVCAAVIQIIGYLAAFDYAYSNISCSAS</sequence>
<organism evidence="1 2">
    <name type="scientific">Clonostachys rosea f. rosea IK726</name>
    <dbReference type="NCBI Taxonomy" id="1349383"/>
    <lineage>
        <taxon>Eukaryota</taxon>
        <taxon>Fungi</taxon>
        <taxon>Dikarya</taxon>
        <taxon>Ascomycota</taxon>
        <taxon>Pezizomycotina</taxon>
        <taxon>Sordariomycetes</taxon>
        <taxon>Hypocreomycetidae</taxon>
        <taxon>Hypocreales</taxon>
        <taxon>Bionectriaceae</taxon>
        <taxon>Clonostachys</taxon>
    </lineage>
</organism>